<accession>A0AAV2SD82</accession>
<dbReference type="InterPro" id="IPR002172">
    <property type="entry name" value="LDrepeatLR_classA_rpt"/>
</dbReference>
<evidence type="ECO:0000256" key="1">
    <source>
        <dbReference type="ARBA" id="ARBA00023157"/>
    </source>
</evidence>
<dbReference type="Pfam" id="PF00059">
    <property type="entry name" value="Lectin_C"/>
    <property type="match status" value="1"/>
</dbReference>
<keyword evidence="3" id="KW-0732">Signal</keyword>
<dbReference type="Pfam" id="PF00057">
    <property type="entry name" value="Ldl_recept_a"/>
    <property type="match status" value="1"/>
</dbReference>
<dbReference type="PROSITE" id="PS01209">
    <property type="entry name" value="LDLRA_1"/>
    <property type="match status" value="1"/>
</dbReference>
<dbReference type="CDD" id="cd00112">
    <property type="entry name" value="LDLa"/>
    <property type="match status" value="1"/>
</dbReference>
<comment type="caution">
    <text evidence="2">Lacks conserved residue(s) required for the propagation of feature annotation.</text>
</comment>
<dbReference type="SUPFAM" id="SSF57424">
    <property type="entry name" value="LDL receptor-like module"/>
    <property type="match status" value="1"/>
</dbReference>
<feature type="disulfide bond" evidence="2">
    <location>
        <begin position="39"/>
        <end position="57"/>
    </location>
</feature>
<dbReference type="InterPro" id="IPR001304">
    <property type="entry name" value="C-type_lectin-like"/>
</dbReference>
<dbReference type="PROSITE" id="PS50068">
    <property type="entry name" value="LDLRA_2"/>
    <property type="match status" value="1"/>
</dbReference>
<proteinExistence type="predicted"/>
<feature type="domain" description="C-type lectin" evidence="4">
    <location>
        <begin position="84"/>
        <end position="193"/>
    </location>
</feature>
<gene>
    <name evidence="5" type="ORF">MNOR_LOCUS34459</name>
</gene>
<dbReference type="CDD" id="cd00037">
    <property type="entry name" value="CLECT"/>
    <property type="match status" value="1"/>
</dbReference>
<dbReference type="PROSITE" id="PS50041">
    <property type="entry name" value="C_TYPE_LECTIN_2"/>
    <property type="match status" value="1"/>
</dbReference>
<dbReference type="SMART" id="SM00034">
    <property type="entry name" value="CLECT"/>
    <property type="match status" value="1"/>
</dbReference>
<dbReference type="InterPro" id="IPR036055">
    <property type="entry name" value="LDL_receptor-like_sf"/>
</dbReference>
<dbReference type="Gene3D" id="3.10.100.10">
    <property type="entry name" value="Mannose-Binding Protein A, subunit A"/>
    <property type="match status" value="1"/>
</dbReference>
<evidence type="ECO:0000256" key="2">
    <source>
        <dbReference type="PROSITE-ProRule" id="PRU00124"/>
    </source>
</evidence>
<comment type="caution">
    <text evidence="5">The sequence shown here is derived from an EMBL/GenBank/DDBJ whole genome shotgun (WGS) entry which is preliminary data.</text>
</comment>
<dbReference type="InterPro" id="IPR023415">
    <property type="entry name" value="LDLR_class-A_CS"/>
</dbReference>
<feature type="chain" id="PRO_5043943237" description="C-type lectin domain-containing protein" evidence="3">
    <location>
        <begin position="27"/>
        <end position="207"/>
    </location>
</feature>
<dbReference type="SUPFAM" id="SSF56436">
    <property type="entry name" value="C-type lectin-like"/>
    <property type="match status" value="1"/>
</dbReference>
<dbReference type="EMBL" id="CAXKWB010053172">
    <property type="protein sequence ID" value="CAL4174018.1"/>
    <property type="molecule type" value="Genomic_DNA"/>
</dbReference>
<dbReference type="AlphaFoldDB" id="A0AAV2SD82"/>
<evidence type="ECO:0000259" key="4">
    <source>
        <dbReference type="PROSITE" id="PS50041"/>
    </source>
</evidence>
<evidence type="ECO:0000256" key="3">
    <source>
        <dbReference type="SAM" id="SignalP"/>
    </source>
</evidence>
<name>A0AAV2SD82_MEGNR</name>
<protein>
    <recommendedName>
        <fullName evidence="4">C-type lectin domain-containing protein</fullName>
    </recommendedName>
</protein>
<dbReference type="InterPro" id="IPR016187">
    <property type="entry name" value="CTDL_fold"/>
</dbReference>
<evidence type="ECO:0000313" key="6">
    <source>
        <dbReference type="Proteomes" id="UP001497623"/>
    </source>
</evidence>
<sequence>MVPPRLPVVLLIVLLVLLSAPRRVRSAIVPCSDPSTFKCDNERCISPTETCDGIDTCGDGSDERCECIHPFFMMEEGYFDVPTCIYVGRTVRPWEEARKLCNEGHGDLVQSDDVGNWLKKIKQFNNDFWVGAREVEQDVFKWFNGDEVQGWQNRTHKASKAADHCVYAQNLPGPKLTGLGHKRCKSQAGFLCQKKPSVKPKILHDEL</sequence>
<keyword evidence="6" id="KW-1185">Reference proteome</keyword>
<evidence type="ECO:0000313" key="5">
    <source>
        <dbReference type="EMBL" id="CAL4174018.1"/>
    </source>
</evidence>
<dbReference type="Gene3D" id="4.10.400.10">
    <property type="entry name" value="Low-density Lipoprotein Receptor"/>
    <property type="match status" value="1"/>
</dbReference>
<feature type="signal peptide" evidence="3">
    <location>
        <begin position="1"/>
        <end position="26"/>
    </location>
</feature>
<reference evidence="5 6" key="1">
    <citation type="submission" date="2024-05" db="EMBL/GenBank/DDBJ databases">
        <authorList>
            <person name="Wallberg A."/>
        </authorList>
    </citation>
    <scope>NUCLEOTIDE SEQUENCE [LARGE SCALE GENOMIC DNA]</scope>
</reference>
<dbReference type="Proteomes" id="UP001497623">
    <property type="component" value="Unassembled WGS sequence"/>
</dbReference>
<dbReference type="InterPro" id="IPR016186">
    <property type="entry name" value="C-type_lectin-like/link_sf"/>
</dbReference>
<dbReference type="SMART" id="SM00192">
    <property type="entry name" value="LDLa"/>
    <property type="match status" value="1"/>
</dbReference>
<organism evidence="5 6">
    <name type="scientific">Meganyctiphanes norvegica</name>
    <name type="common">Northern krill</name>
    <name type="synonym">Thysanopoda norvegica</name>
    <dbReference type="NCBI Taxonomy" id="48144"/>
    <lineage>
        <taxon>Eukaryota</taxon>
        <taxon>Metazoa</taxon>
        <taxon>Ecdysozoa</taxon>
        <taxon>Arthropoda</taxon>
        <taxon>Crustacea</taxon>
        <taxon>Multicrustacea</taxon>
        <taxon>Malacostraca</taxon>
        <taxon>Eumalacostraca</taxon>
        <taxon>Eucarida</taxon>
        <taxon>Euphausiacea</taxon>
        <taxon>Euphausiidae</taxon>
        <taxon>Meganyctiphanes</taxon>
    </lineage>
</organism>
<keyword evidence="1 2" id="KW-1015">Disulfide bond</keyword>